<keyword evidence="3" id="KW-0539">Nucleus</keyword>
<dbReference type="Gene3D" id="3.40.50.10190">
    <property type="entry name" value="BRCT domain"/>
    <property type="match status" value="2"/>
</dbReference>
<keyword evidence="7" id="KW-1185">Reference proteome</keyword>
<dbReference type="Proteomes" id="UP000799771">
    <property type="component" value="Unassembled WGS sequence"/>
</dbReference>
<keyword evidence="2" id="KW-0227">DNA damage</keyword>
<evidence type="ECO:0000256" key="1">
    <source>
        <dbReference type="ARBA" id="ARBA00004123"/>
    </source>
</evidence>
<feature type="domain" description="BRCT" evidence="5">
    <location>
        <begin position="462"/>
        <end position="522"/>
    </location>
</feature>
<dbReference type="GO" id="GO:0006974">
    <property type="term" value="P:DNA damage response"/>
    <property type="evidence" value="ECO:0007669"/>
    <property type="project" value="UniProtKB-KW"/>
</dbReference>
<feature type="compositionally biased region" description="Low complexity" evidence="4">
    <location>
        <begin position="334"/>
        <end position="348"/>
    </location>
</feature>
<dbReference type="InterPro" id="IPR036420">
    <property type="entry name" value="BRCT_dom_sf"/>
</dbReference>
<dbReference type="InterPro" id="IPR001357">
    <property type="entry name" value="BRCT_dom"/>
</dbReference>
<dbReference type="Pfam" id="PF00533">
    <property type="entry name" value="BRCT"/>
    <property type="match status" value="1"/>
</dbReference>
<sequence length="578" mass="62698">MGWTLLVSEATGSKTSPLPNNATAYIVLSLDSAYAEVVLEKDPRVVQTELGRIAVGPWGVKLEATDDTFNILPGQNGLAVSAAVDPRIQKYELKPRADGHSEAIFLRHGDIFTPSKSKSSLTCNWDLSEVLVDSSAVVTETAIPNKAWTVVAEASEEVTDDEEEDLNKTLPAISRSTPNLSHQTSIIVQETPTAARISGQTEYSPAPEIEKGHSEAVENTPPLAEEPNVESFSTARSGQSESGEADVTNIDAISDEVQAKSPATTKKRHSPMVSERELEEDIPVRASKRAKNAPSSDHDTQDSRLSSIDVDMSHKATPATKGKKRLSDVPEATPPRSQRSSQRSRTSPNSEPYDGPDPRVAFSNSALTETSTAVKFLKKNGGTFVDSIKGKHNYNILCVKDGALNKTMKLLQSLALGIPIVTDKWLLESARATHFLALSDYQPLVPEQEREGNFELGKVWCKPQSTFKGYTVYFTPSLRSTHPAFAELEQVCKSVGAKVTKKIGKGEQLIVLGTDEHDKEAEALMGEGVVCYNKDLLTNTILRGELDLNSDEFKIKTKAASAGTGKAAKSKRTRHSTS</sequence>
<name>A0A6A6A8H4_9PLEO</name>
<feature type="region of interest" description="Disordered" evidence="4">
    <location>
        <begin position="559"/>
        <end position="578"/>
    </location>
</feature>
<comment type="subcellular location">
    <subcellularLocation>
        <location evidence="1">Nucleus</location>
    </subcellularLocation>
</comment>
<reference evidence="6" key="1">
    <citation type="journal article" date="2020" name="Stud. Mycol.">
        <title>101 Dothideomycetes genomes: a test case for predicting lifestyles and emergence of pathogens.</title>
        <authorList>
            <person name="Haridas S."/>
            <person name="Albert R."/>
            <person name="Binder M."/>
            <person name="Bloem J."/>
            <person name="Labutti K."/>
            <person name="Salamov A."/>
            <person name="Andreopoulos B."/>
            <person name="Baker S."/>
            <person name="Barry K."/>
            <person name="Bills G."/>
            <person name="Bluhm B."/>
            <person name="Cannon C."/>
            <person name="Castanera R."/>
            <person name="Culley D."/>
            <person name="Daum C."/>
            <person name="Ezra D."/>
            <person name="Gonzalez J."/>
            <person name="Henrissat B."/>
            <person name="Kuo A."/>
            <person name="Liang C."/>
            <person name="Lipzen A."/>
            <person name="Lutzoni F."/>
            <person name="Magnuson J."/>
            <person name="Mondo S."/>
            <person name="Nolan M."/>
            <person name="Ohm R."/>
            <person name="Pangilinan J."/>
            <person name="Park H.-J."/>
            <person name="Ramirez L."/>
            <person name="Alfaro M."/>
            <person name="Sun H."/>
            <person name="Tritt A."/>
            <person name="Yoshinaga Y."/>
            <person name="Zwiers L.-H."/>
            <person name="Turgeon B."/>
            <person name="Goodwin S."/>
            <person name="Spatafora J."/>
            <person name="Crous P."/>
            <person name="Grigoriev I."/>
        </authorList>
    </citation>
    <scope>NUCLEOTIDE SEQUENCE</scope>
    <source>
        <strain evidence="6">CBS 119687</strain>
    </source>
</reference>
<dbReference type="InterPro" id="IPR051579">
    <property type="entry name" value="DDR_Transcriptional_Reg"/>
</dbReference>
<dbReference type="PROSITE" id="PS50172">
    <property type="entry name" value="BRCT"/>
    <property type="match status" value="2"/>
</dbReference>
<evidence type="ECO:0000259" key="5">
    <source>
        <dbReference type="PROSITE" id="PS50172"/>
    </source>
</evidence>
<feature type="compositionally biased region" description="Polar residues" evidence="4">
    <location>
        <begin position="230"/>
        <end position="242"/>
    </location>
</feature>
<dbReference type="PANTHER" id="PTHR23196:SF1">
    <property type="entry name" value="PAX-INTERACTING PROTEIN 1"/>
    <property type="match status" value="1"/>
</dbReference>
<protein>
    <recommendedName>
        <fullName evidence="5">BRCT domain-containing protein</fullName>
    </recommendedName>
</protein>
<dbReference type="RefSeq" id="XP_033521333.1">
    <property type="nucleotide sequence ID" value="XM_033668653.1"/>
</dbReference>
<evidence type="ECO:0000313" key="6">
    <source>
        <dbReference type="EMBL" id="KAF2126941.1"/>
    </source>
</evidence>
<dbReference type="AlphaFoldDB" id="A0A6A6A8H4"/>
<dbReference type="SUPFAM" id="SSF52113">
    <property type="entry name" value="BRCT domain"/>
    <property type="match status" value="1"/>
</dbReference>
<gene>
    <name evidence="6" type="ORF">P153DRAFT_368961</name>
</gene>
<dbReference type="EMBL" id="ML977512">
    <property type="protein sequence ID" value="KAF2126941.1"/>
    <property type="molecule type" value="Genomic_DNA"/>
</dbReference>
<evidence type="ECO:0000256" key="3">
    <source>
        <dbReference type="ARBA" id="ARBA00023242"/>
    </source>
</evidence>
<dbReference type="SMART" id="SM00292">
    <property type="entry name" value="BRCT"/>
    <property type="match status" value="2"/>
</dbReference>
<feature type="region of interest" description="Disordered" evidence="4">
    <location>
        <begin position="195"/>
        <end position="362"/>
    </location>
</feature>
<accession>A0A6A6A8H4</accession>
<dbReference type="GeneID" id="54409085"/>
<evidence type="ECO:0000256" key="4">
    <source>
        <dbReference type="SAM" id="MobiDB-lite"/>
    </source>
</evidence>
<feature type="compositionally biased region" description="Basic residues" evidence="4">
    <location>
        <begin position="568"/>
        <end position="578"/>
    </location>
</feature>
<feature type="domain" description="BRCT" evidence="5">
    <location>
        <begin position="357"/>
        <end position="443"/>
    </location>
</feature>
<dbReference type="OrthoDB" id="342264at2759"/>
<dbReference type="CDD" id="cd17744">
    <property type="entry name" value="BRCT_MDC1_rpt1"/>
    <property type="match status" value="1"/>
</dbReference>
<proteinExistence type="predicted"/>
<dbReference type="CDD" id="cd18432">
    <property type="entry name" value="BRCT_PAXIP1_rpt6_like"/>
    <property type="match status" value="1"/>
</dbReference>
<organism evidence="6 7">
    <name type="scientific">Dothidotthia symphoricarpi CBS 119687</name>
    <dbReference type="NCBI Taxonomy" id="1392245"/>
    <lineage>
        <taxon>Eukaryota</taxon>
        <taxon>Fungi</taxon>
        <taxon>Dikarya</taxon>
        <taxon>Ascomycota</taxon>
        <taxon>Pezizomycotina</taxon>
        <taxon>Dothideomycetes</taxon>
        <taxon>Pleosporomycetidae</taxon>
        <taxon>Pleosporales</taxon>
        <taxon>Dothidotthiaceae</taxon>
        <taxon>Dothidotthia</taxon>
    </lineage>
</organism>
<evidence type="ECO:0000256" key="2">
    <source>
        <dbReference type="ARBA" id="ARBA00022763"/>
    </source>
</evidence>
<dbReference type="GO" id="GO:0005634">
    <property type="term" value="C:nucleus"/>
    <property type="evidence" value="ECO:0007669"/>
    <property type="project" value="UniProtKB-SubCell"/>
</dbReference>
<evidence type="ECO:0000313" key="7">
    <source>
        <dbReference type="Proteomes" id="UP000799771"/>
    </source>
</evidence>
<dbReference type="Pfam" id="PF16589">
    <property type="entry name" value="BRCT_2"/>
    <property type="match status" value="1"/>
</dbReference>
<dbReference type="PANTHER" id="PTHR23196">
    <property type="entry name" value="PAX TRANSCRIPTION ACTIVATION DOMAIN INTERACTING PROTEIN"/>
    <property type="match status" value="1"/>
</dbReference>